<dbReference type="EMBL" id="JAANIT010000409">
    <property type="protein sequence ID" value="KAG1548021.1"/>
    <property type="molecule type" value="Genomic_DNA"/>
</dbReference>
<name>A0A9P6YHW2_RHIOR</name>
<proteinExistence type="predicted"/>
<dbReference type="OrthoDB" id="5598031at2759"/>
<accession>A0A9P6YHW2</accession>
<evidence type="ECO:0000313" key="2">
    <source>
        <dbReference type="Proteomes" id="UP000717996"/>
    </source>
</evidence>
<reference evidence="1" key="1">
    <citation type="journal article" date="2020" name="Microb. Genom.">
        <title>Genetic diversity of clinical and environmental Mucorales isolates obtained from an investigation of mucormycosis cases among solid organ transplant recipients.</title>
        <authorList>
            <person name="Nguyen M.H."/>
            <person name="Kaul D."/>
            <person name="Muto C."/>
            <person name="Cheng S.J."/>
            <person name="Richter R.A."/>
            <person name="Bruno V.M."/>
            <person name="Liu G."/>
            <person name="Beyhan S."/>
            <person name="Sundermann A.J."/>
            <person name="Mounaud S."/>
            <person name="Pasculle A.W."/>
            <person name="Nierman W.C."/>
            <person name="Driscoll E."/>
            <person name="Cumbie R."/>
            <person name="Clancy C.J."/>
            <person name="Dupont C.L."/>
        </authorList>
    </citation>
    <scope>NUCLEOTIDE SEQUENCE</scope>
    <source>
        <strain evidence="1">GL16</strain>
    </source>
</reference>
<gene>
    <name evidence="1" type="ORF">G6F51_003908</name>
</gene>
<dbReference type="AlphaFoldDB" id="A0A9P6YHW2"/>
<dbReference type="Proteomes" id="UP000717996">
    <property type="component" value="Unassembled WGS sequence"/>
</dbReference>
<comment type="caution">
    <text evidence="1">The sequence shown here is derived from an EMBL/GenBank/DDBJ whole genome shotgun (WGS) entry which is preliminary data.</text>
</comment>
<evidence type="ECO:0000313" key="1">
    <source>
        <dbReference type="EMBL" id="KAG1548021.1"/>
    </source>
</evidence>
<organism evidence="1 2">
    <name type="scientific">Rhizopus oryzae</name>
    <name type="common">Mucormycosis agent</name>
    <name type="synonym">Rhizopus arrhizus var. delemar</name>
    <dbReference type="NCBI Taxonomy" id="64495"/>
    <lineage>
        <taxon>Eukaryota</taxon>
        <taxon>Fungi</taxon>
        <taxon>Fungi incertae sedis</taxon>
        <taxon>Mucoromycota</taxon>
        <taxon>Mucoromycotina</taxon>
        <taxon>Mucoromycetes</taxon>
        <taxon>Mucorales</taxon>
        <taxon>Mucorineae</taxon>
        <taxon>Rhizopodaceae</taxon>
        <taxon>Rhizopus</taxon>
    </lineage>
</organism>
<sequence>MKKKGGSSGGKSKSIEADEFQYVEKLGKEELLAGVGKYALLGPVRQDLLYCMHEKSTVDLPLYKQPESNRN</sequence>
<protein>
    <submittedName>
        <fullName evidence="1">Uncharacterized protein</fullName>
    </submittedName>
</protein>